<dbReference type="InterPro" id="IPR012334">
    <property type="entry name" value="Pectin_lyas_fold"/>
</dbReference>
<feature type="domain" description="Periplasmic copper-binding protein NosD beta helix" evidence="3">
    <location>
        <begin position="111"/>
        <end position="250"/>
    </location>
</feature>
<keyword evidence="5" id="KW-1185">Reference proteome</keyword>
<proteinExistence type="predicted"/>
<name>A0ABQ4CZX2_9ACTN</name>
<accession>A0ABQ4CZX2</accession>
<feature type="signal peptide" evidence="2">
    <location>
        <begin position="1"/>
        <end position="24"/>
    </location>
</feature>
<dbReference type="Gene3D" id="2.160.20.10">
    <property type="entry name" value="Single-stranded right-handed beta-helix, Pectin lyase-like"/>
    <property type="match status" value="1"/>
</dbReference>
<evidence type="ECO:0000256" key="2">
    <source>
        <dbReference type="SAM" id="SignalP"/>
    </source>
</evidence>
<organism evidence="4 5">
    <name type="scientific">Asanoa siamensis</name>
    <dbReference type="NCBI Taxonomy" id="926357"/>
    <lineage>
        <taxon>Bacteria</taxon>
        <taxon>Bacillati</taxon>
        <taxon>Actinomycetota</taxon>
        <taxon>Actinomycetes</taxon>
        <taxon>Micromonosporales</taxon>
        <taxon>Micromonosporaceae</taxon>
        <taxon>Asanoa</taxon>
    </lineage>
</organism>
<dbReference type="Proteomes" id="UP000604117">
    <property type="component" value="Unassembled WGS sequence"/>
</dbReference>
<sequence length="858" mass="87520">MRAWRTVALSTVGLLLSLTVTGVAATAAAPSSTIYVSSQACASPSDGSWQRPYCTIGAAVAVAEPGQTVYVRSGVYAESVVVTRSGEPGRPITIRGERVPRGLARITPGAAGPGVTLAGVHDVVVAGFEYGTVTTPAVVVDAARDVEVTDARMFNGRVARVVVRGASRGVAITRTWFQSSAAAIFVEAGATGTVIAGNSVLSSLPAVSVTDAPDTVITNNTLTPFCRAAIVVDGASPRLAVQNNIIDTAQYNLADNPGPVPCAKPDEALPLTVSAASAAGSTVDYNVVNPVFGGPLYSWAGTRYATPAEFRAATGQAAHDIAADPQLDRFTRDDVGWTPRPTSPAVDSGRADAPGVLPYGIGGDAHADNPDVPNTGTGIGYVDRGSVELSLASGHPAPFANAPDGEPLTAVASAEFTSPWVTDGPSGTVFHTFDDGFQVVTRETDVRHTFPRAGEHCVNTFVNSDSFRTGQGSESRSCVVVGAGFTAVPPSRVLDTRAALGVPTTTPVAANSDVVLPVGPIDGVPADRISAVVLNVTVTQATKNGYITAYPGPGSPPTASNLLFEPGQTVAALVTVPVSNGAVRFRNGSAGTVHVIADLAGFYGAGGHGITTREPLRVLDTRAAVGVPGTVPVPADGRVEVDLTGRIPAGTTAVVLNATATGATNGGLLTFFPPGGAVPTVSNLNFGAGQTIANMVIAPVVNGKIALSHTGRGTVHVLVDLAGQFAAGGSNNYVPTGPVRILDTRELGEVVLGPGKSLRVYPDQYYWDTCLTGGYRCRPTSVVATVTLTRSTTSGYVTAYPSGDAVPTASTVNFAAGQTISNLATVATKNGSFDIYNGGRGSVHVIVDQAGYYLAPPN</sequence>
<evidence type="ECO:0000256" key="1">
    <source>
        <dbReference type="SAM" id="MobiDB-lite"/>
    </source>
</evidence>
<dbReference type="Pfam" id="PF05048">
    <property type="entry name" value="NosD"/>
    <property type="match status" value="1"/>
</dbReference>
<evidence type="ECO:0000259" key="3">
    <source>
        <dbReference type="Pfam" id="PF05048"/>
    </source>
</evidence>
<feature type="region of interest" description="Disordered" evidence="1">
    <location>
        <begin position="331"/>
        <end position="352"/>
    </location>
</feature>
<reference evidence="4 5" key="1">
    <citation type="submission" date="2021-01" db="EMBL/GenBank/DDBJ databases">
        <title>Whole genome shotgun sequence of Asanoa siamensis NBRC 107932.</title>
        <authorList>
            <person name="Komaki H."/>
            <person name="Tamura T."/>
        </authorList>
    </citation>
    <scope>NUCLEOTIDE SEQUENCE [LARGE SCALE GENOMIC DNA]</scope>
    <source>
        <strain evidence="4 5">NBRC 107932</strain>
    </source>
</reference>
<feature type="chain" id="PRO_5045474294" description="Periplasmic copper-binding protein NosD beta helix domain-containing protein" evidence="2">
    <location>
        <begin position="25"/>
        <end position="858"/>
    </location>
</feature>
<dbReference type="RefSeq" id="WP_203717700.1">
    <property type="nucleotide sequence ID" value="NZ_BONE01000071.1"/>
</dbReference>
<dbReference type="EMBL" id="BONE01000071">
    <property type="protein sequence ID" value="GIF76839.1"/>
    <property type="molecule type" value="Genomic_DNA"/>
</dbReference>
<gene>
    <name evidence="4" type="ORF">Asi02nite_63570</name>
</gene>
<evidence type="ECO:0000313" key="4">
    <source>
        <dbReference type="EMBL" id="GIF76839.1"/>
    </source>
</evidence>
<protein>
    <recommendedName>
        <fullName evidence="3">Periplasmic copper-binding protein NosD beta helix domain-containing protein</fullName>
    </recommendedName>
</protein>
<evidence type="ECO:0000313" key="5">
    <source>
        <dbReference type="Proteomes" id="UP000604117"/>
    </source>
</evidence>
<comment type="caution">
    <text evidence="4">The sequence shown here is derived from an EMBL/GenBank/DDBJ whole genome shotgun (WGS) entry which is preliminary data.</text>
</comment>
<dbReference type="InterPro" id="IPR011050">
    <property type="entry name" value="Pectin_lyase_fold/virulence"/>
</dbReference>
<dbReference type="SUPFAM" id="SSF51126">
    <property type="entry name" value="Pectin lyase-like"/>
    <property type="match status" value="1"/>
</dbReference>
<keyword evidence="2" id="KW-0732">Signal</keyword>
<dbReference type="InterPro" id="IPR007742">
    <property type="entry name" value="NosD_dom"/>
</dbReference>